<gene>
    <name evidence="2" type="ORF">Tco_1111423</name>
</gene>
<dbReference type="EMBL" id="BQNB010020929">
    <property type="protein sequence ID" value="GJU01085.1"/>
    <property type="molecule type" value="Genomic_DNA"/>
</dbReference>
<dbReference type="Proteomes" id="UP001151760">
    <property type="component" value="Unassembled WGS sequence"/>
</dbReference>
<feature type="compositionally biased region" description="Low complexity" evidence="1">
    <location>
        <begin position="1"/>
        <end position="17"/>
    </location>
</feature>
<reference evidence="2" key="1">
    <citation type="journal article" date="2022" name="Int. J. Mol. Sci.">
        <title>Draft Genome of Tanacetum Coccineum: Genomic Comparison of Closely Related Tanacetum-Family Plants.</title>
        <authorList>
            <person name="Yamashiro T."/>
            <person name="Shiraishi A."/>
            <person name="Nakayama K."/>
            <person name="Satake H."/>
        </authorList>
    </citation>
    <scope>NUCLEOTIDE SEQUENCE</scope>
</reference>
<proteinExistence type="predicted"/>
<protein>
    <submittedName>
        <fullName evidence="2">Uncharacterized protein</fullName>
    </submittedName>
</protein>
<evidence type="ECO:0000313" key="2">
    <source>
        <dbReference type="EMBL" id="GJU01085.1"/>
    </source>
</evidence>
<feature type="non-terminal residue" evidence="2">
    <location>
        <position position="164"/>
    </location>
</feature>
<reference evidence="2" key="2">
    <citation type="submission" date="2022-01" db="EMBL/GenBank/DDBJ databases">
        <authorList>
            <person name="Yamashiro T."/>
            <person name="Shiraishi A."/>
            <person name="Satake H."/>
            <person name="Nakayama K."/>
        </authorList>
    </citation>
    <scope>NUCLEOTIDE SEQUENCE</scope>
</reference>
<evidence type="ECO:0000256" key="1">
    <source>
        <dbReference type="SAM" id="MobiDB-lite"/>
    </source>
</evidence>
<accession>A0ABQ5IN27</accession>
<organism evidence="2 3">
    <name type="scientific">Tanacetum coccineum</name>
    <dbReference type="NCBI Taxonomy" id="301880"/>
    <lineage>
        <taxon>Eukaryota</taxon>
        <taxon>Viridiplantae</taxon>
        <taxon>Streptophyta</taxon>
        <taxon>Embryophyta</taxon>
        <taxon>Tracheophyta</taxon>
        <taxon>Spermatophyta</taxon>
        <taxon>Magnoliopsida</taxon>
        <taxon>eudicotyledons</taxon>
        <taxon>Gunneridae</taxon>
        <taxon>Pentapetalae</taxon>
        <taxon>asterids</taxon>
        <taxon>campanulids</taxon>
        <taxon>Asterales</taxon>
        <taxon>Asteraceae</taxon>
        <taxon>Asteroideae</taxon>
        <taxon>Anthemideae</taxon>
        <taxon>Anthemidinae</taxon>
        <taxon>Tanacetum</taxon>
    </lineage>
</organism>
<keyword evidence="3" id="KW-1185">Reference proteome</keyword>
<name>A0ABQ5IN27_9ASTR</name>
<feature type="region of interest" description="Disordered" evidence="1">
    <location>
        <begin position="1"/>
        <end position="26"/>
    </location>
</feature>
<sequence>MTAPSTSSTNDANTASPQVSVASPNVNAASPQDLEQIHEDYLEAMDLKWQLFLLSVRAKKYYQRTGKKILINANDTAGYEKSKAIDGVGFDWSDMAEEQVQTNMALMAFLDSKCDDLIVKLNQAEFTATTYKRGLAIVEAQLITYRRNEVLFSEEVAVLKREVA</sequence>
<comment type="caution">
    <text evidence="2">The sequence shown here is derived from an EMBL/GenBank/DDBJ whole genome shotgun (WGS) entry which is preliminary data.</text>
</comment>
<evidence type="ECO:0000313" key="3">
    <source>
        <dbReference type="Proteomes" id="UP001151760"/>
    </source>
</evidence>